<dbReference type="AlphaFoldDB" id="A0A9J5YJM7"/>
<evidence type="ECO:0000313" key="1">
    <source>
        <dbReference type="EMBL" id="KAG5599872.1"/>
    </source>
</evidence>
<organism evidence="1 2">
    <name type="scientific">Solanum commersonii</name>
    <name type="common">Commerson's wild potato</name>
    <name type="synonym">Commerson's nightshade</name>
    <dbReference type="NCBI Taxonomy" id="4109"/>
    <lineage>
        <taxon>Eukaryota</taxon>
        <taxon>Viridiplantae</taxon>
        <taxon>Streptophyta</taxon>
        <taxon>Embryophyta</taxon>
        <taxon>Tracheophyta</taxon>
        <taxon>Spermatophyta</taxon>
        <taxon>Magnoliopsida</taxon>
        <taxon>eudicotyledons</taxon>
        <taxon>Gunneridae</taxon>
        <taxon>Pentapetalae</taxon>
        <taxon>asterids</taxon>
        <taxon>lamiids</taxon>
        <taxon>Solanales</taxon>
        <taxon>Solanaceae</taxon>
        <taxon>Solanoideae</taxon>
        <taxon>Solaneae</taxon>
        <taxon>Solanum</taxon>
    </lineage>
</organism>
<keyword evidence="2" id="KW-1185">Reference proteome</keyword>
<accession>A0A9J5YJM7</accession>
<dbReference type="EMBL" id="JACXVP010000006">
    <property type="protein sequence ID" value="KAG5599872.1"/>
    <property type="molecule type" value="Genomic_DNA"/>
</dbReference>
<name>A0A9J5YJM7_SOLCO</name>
<comment type="caution">
    <text evidence="1">The sequence shown here is derived from an EMBL/GenBank/DDBJ whole genome shotgun (WGS) entry which is preliminary data.</text>
</comment>
<protein>
    <submittedName>
        <fullName evidence="1">Uncharacterized protein</fullName>
    </submittedName>
</protein>
<reference evidence="1 2" key="1">
    <citation type="submission" date="2020-09" db="EMBL/GenBank/DDBJ databases">
        <title>De no assembly of potato wild relative species, Solanum commersonii.</title>
        <authorList>
            <person name="Cho K."/>
        </authorList>
    </citation>
    <scope>NUCLEOTIDE SEQUENCE [LARGE SCALE GENOMIC DNA]</scope>
    <source>
        <strain evidence="1">LZ3.2</strain>
        <tissue evidence="1">Leaf</tissue>
    </source>
</reference>
<sequence>MATDIDHKGNSKTINTNTMKHQSCNFNQLLVKRRHILNENKAQIPTLRIKTRRIRIDEH</sequence>
<dbReference type="Proteomes" id="UP000824120">
    <property type="component" value="Chromosome 6"/>
</dbReference>
<gene>
    <name evidence="1" type="ORF">H5410_031242</name>
</gene>
<evidence type="ECO:0000313" key="2">
    <source>
        <dbReference type="Proteomes" id="UP000824120"/>
    </source>
</evidence>
<proteinExistence type="predicted"/>